<keyword evidence="4" id="KW-1185">Reference proteome</keyword>
<feature type="compositionally biased region" description="Basic residues" evidence="1">
    <location>
        <begin position="246"/>
        <end position="267"/>
    </location>
</feature>
<feature type="region of interest" description="Disordered" evidence="1">
    <location>
        <begin position="1"/>
        <end position="23"/>
    </location>
</feature>
<name>A0A391NP35_9EUKA</name>
<feature type="domain" description="BRCA2 OB1" evidence="2">
    <location>
        <begin position="751"/>
        <end position="873"/>
    </location>
</feature>
<dbReference type="InterPro" id="IPR012340">
    <property type="entry name" value="NA-bd_OB-fold"/>
</dbReference>
<feature type="compositionally biased region" description="Pro residues" evidence="1">
    <location>
        <begin position="406"/>
        <end position="416"/>
    </location>
</feature>
<dbReference type="Gene3D" id="2.40.50.140">
    <property type="entry name" value="Nucleic acid-binding proteins"/>
    <property type="match status" value="1"/>
</dbReference>
<evidence type="ECO:0000259" key="2">
    <source>
        <dbReference type="Pfam" id="PF09103"/>
    </source>
</evidence>
<feature type="non-terminal residue" evidence="3">
    <location>
        <position position="1"/>
    </location>
</feature>
<feature type="compositionally biased region" description="Low complexity" evidence="1">
    <location>
        <begin position="524"/>
        <end position="538"/>
    </location>
</feature>
<dbReference type="GO" id="GO:0000724">
    <property type="term" value="P:double-strand break repair via homologous recombination"/>
    <property type="evidence" value="ECO:0007669"/>
    <property type="project" value="InterPro"/>
</dbReference>
<accession>A0A391NP35</accession>
<dbReference type="GO" id="GO:0006355">
    <property type="term" value="P:regulation of DNA-templated transcription"/>
    <property type="evidence" value="ECO:0007669"/>
    <property type="project" value="TreeGrafter"/>
</dbReference>
<dbReference type="OrthoDB" id="21095at2759"/>
<feature type="compositionally biased region" description="Polar residues" evidence="1">
    <location>
        <begin position="188"/>
        <end position="201"/>
    </location>
</feature>
<feature type="region of interest" description="Disordered" evidence="1">
    <location>
        <begin position="120"/>
        <end position="140"/>
    </location>
</feature>
<protein>
    <submittedName>
        <fullName evidence="3">Breast cancer type 2 susceptibility protein</fullName>
    </submittedName>
</protein>
<evidence type="ECO:0000256" key="1">
    <source>
        <dbReference type="SAM" id="MobiDB-lite"/>
    </source>
</evidence>
<sequence>AETTAGVSGGIQFGTASGMDARPSATAVAAAKSVLSAAETVSGVSPVVTGQTGVAQTAKGALDSLYKPAPIQTSTGPMQPARMPVTPVLSVTPANIGGMTPTRPGRGHVSPPLSVSVGPKTPGAVSGGPTPHKQPTVAPTPNVLGIRTVRSAPVKRTHSTSRRSGRLSSTMSSAIDTLTPMVKRVSPATHSHTTPQVSGNRGVSGRRVLPTEATEGGAAEFFASFNFADTLDNNVSRLQGYIDRVRRSKGKHRAASASSHRHSHQHVSRSVPPPQKEQGVYGQGKGAPSPAVVQSENTPWLYTPAPVSNTNTPGRPGKQPSGPLPHGPPAKRALGSGGAVVYPHSAPGPHVGAVTPGRQTSSHSHTVPVQPHQSSYSPYMPMTTPTLQGHNPYTSHPPRHSGEVPPTTPSGPPRVPLQPLRGAPHTQSMQGQTPRSTGVRVGNPYIQPSVIPPIVNTDSTKGGQAADTHTTTPDSAAVPPVQTGPEADAKEDTPSAVDQPDVSEVACAPDEAESEAAPGPVLPSPFLSTPDLLPPSDDLPSRRILDAAKALASDSTTLLGAVRDMPWPSVMSDTAKWDFSETVSVSEVIAVATCRDEPLPVMEAEAEAALVRRRLGVTLNTTINNAGYIAVATCPTCPVDIEGAVTVPYLPGREMTGEGTTVEKLILARLEALKAKGPLVPSMIHALLVSLSLKPSFSWTASTLPLCLWKLACAERQTYHTASPCFMLNVAYVLKDMVARYHRCFNTDKDPALYRITTKDDPPGRALVLLVCCTRGGKEGTPAGTPEALASNTCEYWIVSDGQYTIRARVDRELAGMASSGRITAGCKIVTACYNLTGVDDAREPWRLLPSACLVLHRNATLPAPPTSPMGYASIPLLPVPLDAASVSGGSVSMCRISVLSVLGVCVCERVPVEPTETNANPYPLRLSRSLLAEERACARAAEKSNKAGDLQREACMTALSTEYAEQVREEVAEALAMSPSDPYRGEALQDAAVSAAVCEVLDETPPSSVSLPIPSRAAVQKAVERERSRRRAKASEAVCRVKMDTSRDLSMVGYWLVTPYPVKAVPSLYVLTLYGATDPASLGEGAVVDLINVGVRGGVLRRLTFGRSSAIVPRPHLSKVVPKPKRGLPAPPPLYCQTLSPGMRVPGIGGVSGYVDGWGQPGNSLVYSDETCLSVKGHVMVVCPALGALVHVAVSTACDNIVPLLPPTKAPKDKGVGPVYVHFKGLMVTGYSTRNNVYAASWCDWSTLTKGKSSPETEDPDLQTVRETLRGHMLELVQ</sequence>
<dbReference type="AlphaFoldDB" id="A0A391NP35"/>
<feature type="compositionally biased region" description="Polar residues" evidence="1">
    <location>
        <begin position="456"/>
        <end position="474"/>
    </location>
</feature>
<dbReference type="Proteomes" id="UP000265618">
    <property type="component" value="Unassembled WGS sequence"/>
</dbReference>
<dbReference type="EMBL" id="BDIP01003113">
    <property type="protein sequence ID" value="GCA63325.1"/>
    <property type="molecule type" value="Genomic_DNA"/>
</dbReference>
<proteinExistence type="predicted"/>
<gene>
    <name evidence="3" type="ORF">KIPB_009297</name>
</gene>
<feature type="compositionally biased region" description="Polar residues" evidence="1">
    <location>
        <begin position="357"/>
        <end position="394"/>
    </location>
</feature>
<dbReference type="SUPFAM" id="SSF50249">
    <property type="entry name" value="Nucleic acid-binding proteins"/>
    <property type="match status" value="1"/>
</dbReference>
<evidence type="ECO:0000313" key="4">
    <source>
        <dbReference type="Proteomes" id="UP000265618"/>
    </source>
</evidence>
<reference evidence="3 4" key="1">
    <citation type="journal article" date="2018" name="PLoS ONE">
        <title>The draft genome of Kipferlia bialata reveals reductive genome evolution in fornicate parasites.</title>
        <authorList>
            <person name="Tanifuji G."/>
            <person name="Takabayashi S."/>
            <person name="Kume K."/>
            <person name="Takagi M."/>
            <person name="Nakayama T."/>
            <person name="Kamikawa R."/>
            <person name="Inagaki Y."/>
            <person name="Hashimoto T."/>
        </authorList>
    </citation>
    <scope>NUCLEOTIDE SEQUENCE [LARGE SCALE GENOMIC DNA]</scope>
    <source>
        <strain evidence="3">NY0173</strain>
    </source>
</reference>
<dbReference type="Pfam" id="PF09103">
    <property type="entry name" value="BRCA-2_OB1"/>
    <property type="match status" value="1"/>
</dbReference>
<feature type="compositionally biased region" description="Polar residues" evidence="1">
    <location>
        <begin position="425"/>
        <end position="436"/>
    </location>
</feature>
<feature type="region of interest" description="Disordered" evidence="1">
    <location>
        <begin position="185"/>
        <end position="206"/>
    </location>
</feature>
<organism evidence="3 4">
    <name type="scientific">Kipferlia bialata</name>
    <dbReference type="NCBI Taxonomy" id="797122"/>
    <lineage>
        <taxon>Eukaryota</taxon>
        <taxon>Metamonada</taxon>
        <taxon>Carpediemonas-like organisms</taxon>
        <taxon>Kipferlia</taxon>
    </lineage>
</organism>
<comment type="caution">
    <text evidence="3">The sequence shown here is derived from an EMBL/GenBank/DDBJ whole genome shotgun (WGS) entry which is preliminary data.</text>
</comment>
<feature type="region of interest" description="Disordered" evidence="1">
    <location>
        <begin position="246"/>
        <end position="540"/>
    </location>
</feature>
<dbReference type="InterPro" id="IPR015187">
    <property type="entry name" value="BRCA2_OB_1"/>
</dbReference>
<dbReference type="InterPro" id="IPR015525">
    <property type="entry name" value="BRCA2"/>
</dbReference>
<dbReference type="PANTHER" id="PTHR11289:SF0">
    <property type="entry name" value="BREAST CANCER TYPE 2 SUSCEPTIBILITY PROTEIN"/>
    <property type="match status" value="1"/>
</dbReference>
<feature type="compositionally biased region" description="Polar residues" evidence="1">
    <location>
        <begin position="292"/>
        <end position="313"/>
    </location>
</feature>
<dbReference type="PANTHER" id="PTHR11289">
    <property type="entry name" value="BREAST CANCER TYPE 2 SUSCEPTIBILITY PROTEIN BRCA2"/>
    <property type="match status" value="1"/>
</dbReference>
<evidence type="ECO:0000313" key="3">
    <source>
        <dbReference type="EMBL" id="GCA63325.1"/>
    </source>
</evidence>